<evidence type="ECO:0000313" key="2">
    <source>
        <dbReference type="EMBL" id="GID14738.1"/>
    </source>
</evidence>
<dbReference type="Gene3D" id="1.10.4080.10">
    <property type="entry name" value="ADP-ribosylation/Crystallin J1"/>
    <property type="match status" value="1"/>
</dbReference>
<gene>
    <name evidence="2" type="ORF">Aru02nite_56270</name>
</gene>
<feature type="binding site" evidence="1">
    <location>
        <position position="379"/>
    </location>
    <ligand>
        <name>Mg(2+)</name>
        <dbReference type="ChEBI" id="CHEBI:18420"/>
        <label>1</label>
    </ligand>
</feature>
<accession>A0A8J3J5X7</accession>
<comment type="cofactor">
    <cofactor evidence="1">
        <name>Mg(2+)</name>
        <dbReference type="ChEBI" id="CHEBI:18420"/>
    </cofactor>
    <text evidence="1">Binds 2 magnesium ions per subunit.</text>
</comment>
<dbReference type="InterPro" id="IPR036705">
    <property type="entry name" value="Ribosyl_crysJ1_sf"/>
</dbReference>
<evidence type="ECO:0008006" key="4">
    <source>
        <dbReference type="Google" id="ProtNLM"/>
    </source>
</evidence>
<protein>
    <recommendedName>
        <fullName evidence="4">ADP-ribosylglycohydrolase</fullName>
    </recommendedName>
</protein>
<dbReference type="RefSeq" id="WP_203662653.1">
    <property type="nucleotide sequence ID" value="NZ_BAAAZM010000012.1"/>
</dbReference>
<dbReference type="Pfam" id="PF03747">
    <property type="entry name" value="ADP_ribosyl_GH"/>
    <property type="match status" value="1"/>
</dbReference>
<comment type="caution">
    <text evidence="2">The sequence shown here is derived from an EMBL/GenBank/DDBJ whole genome shotgun (WGS) entry which is preliminary data.</text>
</comment>
<dbReference type="GO" id="GO:0046872">
    <property type="term" value="F:metal ion binding"/>
    <property type="evidence" value="ECO:0007669"/>
    <property type="project" value="UniProtKB-KW"/>
</dbReference>
<keyword evidence="3" id="KW-1185">Reference proteome</keyword>
<proteinExistence type="predicted"/>
<dbReference type="InterPro" id="IPR005502">
    <property type="entry name" value="Ribosyl_crysJ1"/>
</dbReference>
<reference evidence="2" key="1">
    <citation type="submission" date="2021-01" db="EMBL/GenBank/DDBJ databases">
        <title>Whole genome shotgun sequence of Actinocatenispora rupis NBRC 107355.</title>
        <authorList>
            <person name="Komaki H."/>
            <person name="Tamura T."/>
        </authorList>
    </citation>
    <scope>NUCLEOTIDE SEQUENCE</scope>
    <source>
        <strain evidence="2">NBRC 107355</strain>
    </source>
</reference>
<dbReference type="AlphaFoldDB" id="A0A8J3J5X7"/>
<keyword evidence="1" id="KW-0479">Metal-binding</keyword>
<feature type="binding site" evidence="1">
    <location>
        <position position="381"/>
    </location>
    <ligand>
        <name>Mg(2+)</name>
        <dbReference type="ChEBI" id="CHEBI:18420"/>
        <label>1</label>
    </ligand>
</feature>
<evidence type="ECO:0000256" key="1">
    <source>
        <dbReference type="PIRSR" id="PIRSR605502-1"/>
    </source>
</evidence>
<name>A0A8J3J5X7_9ACTN</name>
<evidence type="ECO:0000313" key="3">
    <source>
        <dbReference type="Proteomes" id="UP000612808"/>
    </source>
</evidence>
<feature type="binding site" evidence="1">
    <location>
        <position position="382"/>
    </location>
    <ligand>
        <name>Mg(2+)</name>
        <dbReference type="ChEBI" id="CHEBI:18420"/>
        <label>1</label>
    </ligand>
</feature>
<dbReference type="Proteomes" id="UP000612808">
    <property type="component" value="Unassembled WGS sequence"/>
</dbReference>
<dbReference type="SUPFAM" id="SSF101478">
    <property type="entry name" value="ADP-ribosylglycohydrolase"/>
    <property type="match status" value="1"/>
</dbReference>
<organism evidence="2 3">
    <name type="scientific">Actinocatenispora rupis</name>
    <dbReference type="NCBI Taxonomy" id="519421"/>
    <lineage>
        <taxon>Bacteria</taxon>
        <taxon>Bacillati</taxon>
        <taxon>Actinomycetota</taxon>
        <taxon>Actinomycetes</taxon>
        <taxon>Micromonosporales</taxon>
        <taxon>Micromonosporaceae</taxon>
        <taxon>Actinocatenispora</taxon>
    </lineage>
</organism>
<sequence length="451" mass="48125">MPHDATHLADLLDAELDQAAETGHDVTAVRARYAALGATPAAADLAVLLDELAGADHLGPGADRYEEPSALAAITAGWPGDDDTPAPLDDRYDEAVRGAWLGRIAGNMLGKPIEEGDHWTRDRIRSFLELSGAYPLTDYVPVPDPVPAGYVLRDNWTETTRGRVDGSSRDDDVDYTILGLHLLELHGAGLRPDHVAAGWLHLLPYHQTYTAERVAYRNLVDGLAAPDTATVRNPYREWIGALIRADVFGYVYPGEPAAAARLAYQDAALSHVANGIYGEMWAAALVSLAFVEPDPAELLRRSLRYVPARSRLAETLAAVLASYRRGAGWEEAMAELDATTGHYSWVHTVNNAGVLAAGLLWGGGDFTRTVALTVQGGLDTDSNGATAGSVAGILTGAAGIPPQWTEPLRDRVRSALFGFDGVRISDLAARTAALARRLRTRSADAPVSTGS</sequence>
<keyword evidence="1" id="KW-0460">Magnesium</keyword>
<dbReference type="EMBL" id="BOMB01000033">
    <property type="protein sequence ID" value="GID14738.1"/>
    <property type="molecule type" value="Genomic_DNA"/>
</dbReference>